<feature type="compositionally biased region" description="Basic and acidic residues" evidence="1">
    <location>
        <begin position="137"/>
        <end position="149"/>
    </location>
</feature>
<accession>A0A5A7Q8W3</accession>
<dbReference type="AlphaFoldDB" id="A0A5A7Q8W3"/>
<evidence type="ECO:0000313" key="2">
    <source>
        <dbReference type="EMBL" id="GER41640.1"/>
    </source>
</evidence>
<organism evidence="2 3">
    <name type="scientific">Striga asiatica</name>
    <name type="common">Asiatic witchweed</name>
    <name type="synonym">Buchnera asiatica</name>
    <dbReference type="NCBI Taxonomy" id="4170"/>
    <lineage>
        <taxon>Eukaryota</taxon>
        <taxon>Viridiplantae</taxon>
        <taxon>Streptophyta</taxon>
        <taxon>Embryophyta</taxon>
        <taxon>Tracheophyta</taxon>
        <taxon>Spermatophyta</taxon>
        <taxon>Magnoliopsida</taxon>
        <taxon>eudicotyledons</taxon>
        <taxon>Gunneridae</taxon>
        <taxon>Pentapetalae</taxon>
        <taxon>asterids</taxon>
        <taxon>lamiids</taxon>
        <taxon>Lamiales</taxon>
        <taxon>Orobanchaceae</taxon>
        <taxon>Buchnereae</taxon>
        <taxon>Striga</taxon>
    </lineage>
</organism>
<feature type="region of interest" description="Disordered" evidence="1">
    <location>
        <begin position="1"/>
        <end position="58"/>
    </location>
</feature>
<evidence type="ECO:0000313" key="3">
    <source>
        <dbReference type="Proteomes" id="UP000325081"/>
    </source>
</evidence>
<feature type="compositionally biased region" description="Basic residues" evidence="1">
    <location>
        <begin position="116"/>
        <end position="127"/>
    </location>
</feature>
<feature type="compositionally biased region" description="Basic residues" evidence="1">
    <location>
        <begin position="32"/>
        <end position="43"/>
    </location>
</feature>
<feature type="compositionally biased region" description="Polar residues" evidence="1">
    <location>
        <begin position="102"/>
        <end position="113"/>
    </location>
</feature>
<reference evidence="3" key="1">
    <citation type="journal article" date="2019" name="Curr. Biol.">
        <title>Genome Sequence of Striga asiatica Provides Insight into the Evolution of Plant Parasitism.</title>
        <authorList>
            <person name="Yoshida S."/>
            <person name="Kim S."/>
            <person name="Wafula E.K."/>
            <person name="Tanskanen J."/>
            <person name="Kim Y.M."/>
            <person name="Honaas L."/>
            <person name="Yang Z."/>
            <person name="Spallek T."/>
            <person name="Conn C.E."/>
            <person name="Ichihashi Y."/>
            <person name="Cheong K."/>
            <person name="Cui S."/>
            <person name="Der J.P."/>
            <person name="Gundlach H."/>
            <person name="Jiao Y."/>
            <person name="Hori C."/>
            <person name="Ishida J.K."/>
            <person name="Kasahara H."/>
            <person name="Kiba T."/>
            <person name="Kim M.S."/>
            <person name="Koo N."/>
            <person name="Laohavisit A."/>
            <person name="Lee Y.H."/>
            <person name="Lumba S."/>
            <person name="McCourt P."/>
            <person name="Mortimer J.C."/>
            <person name="Mutuku J.M."/>
            <person name="Nomura T."/>
            <person name="Sasaki-Sekimoto Y."/>
            <person name="Seto Y."/>
            <person name="Wang Y."/>
            <person name="Wakatake T."/>
            <person name="Sakakibara H."/>
            <person name="Demura T."/>
            <person name="Yamaguchi S."/>
            <person name="Yoneyama K."/>
            <person name="Manabe R.I."/>
            <person name="Nelson D.C."/>
            <person name="Schulman A.H."/>
            <person name="Timko M.P."/>
            <person name="dePamphilis C.W."/>
            <person name="Choi D."/>
            <person name="Shirasu K."/>
        </authorList>
    </citation>
    <scope>NUCLEOTIDE SEQUENCE [LARGE SCALE GENOMIC DNA]</scope>
    <source>
        <strain evidence="3">cv. UVA1</strain>
    </source>
</reference>
<name>A0A5A7Q8W3_STRAF</name>
<gene>
    <name evidence="2" type="ORF">STAS_18372</name>
</gene>
<dbReference type="Proteomes" id="UP000325081">
    <property type="component" value="Unassembled WGS sequence"/>
</dbReference>
<dbReference type="EMBL" id="BKCP01006172">
    <property type="protein sequence ID" value="GER41640.1"/>
    <property type="molecule type" value="Genomic_DNA"/>
</dbReference>
<protein>
    <submittedName>
        <fullName evidence="2">Uncharacterized protein</fullName>
    </submittedName>
</protein>
<feature type="region of interest" description="Disordered" evidence="1">
    <location>
        <begin position="91"/>
        <end position="149"/>
    </location>
</feature>
<feature type="compositionally biased region" description="Basic and acidic residues" evidence="1">
    <location>
        <begin position="8"/>
        <end position="17"/>
    </location>
</feature>
<evidence type="ECO:0000256" key="1">
    <source>
        <dbReference type="SAM" id="MobiDB-lite"/>
    </source>
</evidence>
<comment type="caution">
    <text evidence="2">The sequence shown here is derived from an EMBL/GenBank/DDBJ whole genome shotgun (WGS) entry which is preliminary data.</text>
</comment>
<proteinExistence type="predicted"/>
<sequence length="149" mass="17882">MGMITERQPFEHRREPKSGVIQHQPRVDPLRRRQLTLRHHRQVNRADPPLSDYPPVVEPVGGRVHLRQRVRRRRDPGGRYSILFLRFRRSLAPAEDEKDGGENQSSCRENCQNDVKKKKKKKKKKRRKEEEIEEDEMKTCKIKEKEKKK</sequence>
<keyword evidence="3" id="KW-1185">Reference proteome</keyword>